<dbReference type="Gene3D" id="3.30.40.10">
    <property type="entry name" value="Zinc/RING finger domain, C3HC4 (zinc finger)"/>
    <property type="match status" value="1"/>
</dbReference>
<dbReference type="InterPro" id="IPR001841">
    <property type="entry name" value="Znf_RING"/>
</dbReference>
<dbReference type="GO" id="GO:0061630">
    <property type="term" value="F:ubiquitin protein ligase activity"/>
    <property type="evidence" value="ECO:0007669"/>
    <property type="project" value="TreeGrafter"/>
</dbReference>
<dbReference type="Pfam" id="PF02190">
    <property type="entry name" value="LON_substr_bdg"/>
    <property type="match status" value="1"/>
</dbReference>
<dbReference type="InterPro" id="IPR013083">
    <property type="entry name" value="Znf_RING/FYVE/PHD"/>
</dbReference>
<dbReference type="PROSITE" id="PS50089">
    <property type="entry name" value="ZF_RING_2"/>
    <property type="match status" value="1"/>
</dbReference>
<dbReference type="Gene3D" id="1.20.58.1480">
    <property type="match status" value="1"/>
</dbReference>
<gene>
    <name evidence="5" type="ORF">M427DRAFT_131039</name>
</gene>
<dbReference type="PANTHER" id="PTHR23327">
    <property type="entry name" value="RING FINGER PROTEIN 127"/>
    <property type="match status" value="1"/>
</dbReference>
<feature type="domain" description="Lon N-terminal" evidence="4">
    <location>
        <begin position="299"/>
        <end position="545"/>
    </location>
</feature>
<protein>
    <recommendedName>
        <fullName evidence="7">LON-domain-containing protein</fullName>
    </recommendedName>
</protein>
<keyword evidence="1" id="KW-0863">Zinc-finger</keyword>
<dbReference type="OrthoDB" id="264917at2759"/>
<dbReference type="PANTHER" id="PTHR23327:SF42">
    <property type="entry name" value="LON PEPTIDASE N-TERMINAL DOMAIN AND RING FINGER PROTEIN C14F5.10C"/>
    <property type="match status" value="1"/>
</dbReference>
<proteinExistence type="predicted"/>
<evidence type="ECO:0000313" key="6">
    <source>
        <dbReference type="Proteomes" id="UP000070544"/>
    </source>
</evidence>
<dbReference type="InterPro" id="IPR003111">
    <property type="entry name" value="Lon_prtase_N"/>
</dbReference>
<dbReference type="OMA" id="SSEVCMF"/>
<sequence length="559" mass="61403">MANPPSSPPALPLAPSLPTSSASVVASPPTLLSPLQCSRCLALPPLNPTLLPCGWPICQLCLAALVNDGLDSQRARTGAAGRDHGAAPERISISTPNGHTQHHISYDKVFYRCPVVGCPYGIHLYRMERGDVLLRRLLEGRFNRDLPRAAPAAAELREAKAGAVDPYMGSFTPATWRSDIGAAHPGPLGSGSEPWVNHSDSLGVPGNVMASELECPVCYQLLSEPVTTPCGHTTCRSCILSAIDSSGGDCPTCRSQIPGYNHFRRRPVNRAIDHLIRVAFPSDRAERTSIISQTVPDNVIYVPIFVCSLVFPRTPCFLHIFEPRYRLMIKRALDSNRRFGMCLPNRLGGSDAFAEFGCMLEIRGVESLDGTDDEVEHGGLPRYLVNTVGVCRFRVLQRGVVDGYHVAAIERIEDVDEDDEIEMFPPPARPSRRLPSMFACDSRASAQQFVPASLATPLTASQINAYETDYKAVRTVVEAFLARIPVHERRQFEAIHGSVPEQPAAFSFWVANVLPVTEEWKYELLKLTSARKRIQSIANWIRSESRRTAGSQRGRCSVM</sequence>
<accession>A0A139AVT8</accession>
<dbReference type="AlphaFoldDB" id="A0A139AVT8"/>
<dbReference type="GO" id="GO:0008270">
    <property type="term" value="F:zinc ion binding"/>
    <property type="evidence" value="ECO:0007669"/>
    <property type="project" value="UniProtKB-KW"/>
</dbReference>
<evidence type="ECO:0000256" key="1">
    <source>
        <dbReference type="PROSITE-ProRule" id="PRU00175"/>
    </source>
</evidence>
<feature type="region of interest" description="Disordered" evidence="2">
    <location>
        <begin position="75"/>
        <end position="99"/>
    </location>
</feature>
<evidence type="ECO:0000259" key="3">
    <source>
        <dbReference type="PROSITE" id="PS50089"/>
    </source>
</evidence>
<evidence type="ECO:0008006" key="7">
    <source>
        <dbReference type="Google" id="ProtNLM"/>
    </source>
</evidence>
<dbReference type="InterPro" id="IPR046336">
    <property type="entry name" value="Lon_prtase_N_sf"/>
</dbReference>
<dbReference type="Proteomes" id="UP000070544">
    <property type="component" value="Unassembled WGS sequence"/>
</dbReference>
<dbReference type="SMART" id="SM00464">
    <property type="entry name" value="LON"/>
    <property type="match status" value="1"/>
</dbReference>
<dbReference type="STRING" id="1344416.A0A139AVT8"/>
<keyword evidence="6" id="KW-1185">Reference proteome</keyword>
<reference evidence="5 6" key="1">
    <citation type="journal article" date="2015" name="Genome Biol. Evol.">
        <title>Phylogenomic analyses indicate that early fungi evolved digesting cell walls of algal ancestors of land plants.</title>
        <authorList>
            <person name="Chang Y."/>
            <person name="Wang S."/>
            <person name="Sekimoto S."/>
            <person name="Aerts A.L."/>
            <person name="Choi C."/>
            <person name="Clum A."/>
            <person name="LaButti K.M."/>
            <person name="Lindquist E.A."/>
            <person name="Yee Ngan C."/>
            <person name="Ohm R.A."/>
            <person name="Salamov A.A."/>
            <person name="Grigoriev I.V."/>
            <person name="Spatafora J.W."/>
            <person name="Berbee M.L."/>
        </authorList>
    </citation>
    <scope>NUCLEOTIDE SEQUENCE [LARGE SCALE GENOMIC DNA]</scope>
    <source>
        <strain evidence="5 6">JEL478</strain>
    </source>
</reference>
<evidence type="ECO:0000259" key="4">
    <source>
        <dbReference type="PROSITE" id="PS51787"/>
    </source>
</evidence>
<keyword evidence="1" id="KW-0862">Zinc</keyword>
<evidence type="ECO:0000256" key="2">
    <source>
        <dbReference type="SAM" id="MobiDB-lite"/>
    </source>
</evidence>
<dbReference type="Gene3D" id="2.30.130.40">
    <property type="entry name" value="LON domain-like"/>
    <property type="match status" value="1"/>
</dbReference>
<evidence type="ECO:0000313" key="5">
    <source>
        <dbReference type="EMBL" id="KXS20851.1"/>
    </source>
</evidence>
<keyword evidence="1" id="KW-0479">Metal-binding</keyword>
<dbReference type="SMART" id="SM00184">
    <property type="entry name" value="RING"/>
    <property type="match status" value="2"/>
</dbReference>
<dbReference type="PROSITE" id="PS51787">
    <property type="entry name" value="LON_N"/>
    <property type="match status" value="1"/>
</dbReference>
<dbReference type="SUPFAM" id="SSF88697">
    <property type="entry name" value="PUA domain-like"/>
    <property type="match status" value="1"/>
</dbReference>
<feature type="domain" description="RING-type" evidence="3">
    <location>
        <begin position="215"/>
        <end position="254"/>
    </location>
</feature>
<name>A0A139AVT8_GONPJ</name>
<dbReference type="InterPro" id="IPR015947">
    <property type="entry name" value="PUA-like_sf"/>
</dbReference>
<dbReference type="EMBL" id="KQ965734">
    <property type="protein sequence ID" value="KXS20851.1"/>
    <property type="molecule type" value="Genomic_DNA"/>
</dbReference>
<dbReference type="SUPFAM" id="SSF57850">
    <property type="entry name" value="RING/U-box"/>
    <property type="match status" value="1"/>
</dbReference>
<organism evidence="5 6">
    <name type="scientific">Gonapodya prolifera (strain JEL478)</name>
    <name type="common">Monoblepharis prolifera</name>
    <dbReference type="NCBI Taxonomy" id="1344416"/>
    <lineage>
        <taxon>Eukaryota</taxon>
        <taxon>Fungi</taxon>
        <taxon>Fungi incertae sedis</taxon>
        <taxon>Chytridiomycota</taxon>
        <taxon>Chytridiomycota incertae sedis</taxon>
        <taxon>Monoblepharidomycetes</taxon>
        <taxon>Monoblepharidales</taxon>
        <taxon>Gonapodyaceae</taxon>
        <taxon>Gonapodya</taxon>
    </lineage>
</organism>
<dbReference type="Pfam" id="PF13923">
    <property type="entry name" value="zf-C3HC4_2"/>
    <property type="match status" value="1"/>
</dbReference>